<dbReference type="EMBL" id="JAUYVT010000016">
    <property type="protein sequence ID" value="MDP2566048.1"/>
    <property type="molecule type" value="Genomic_DNA"/>
</dbReference>
<accession>A0ABT9FGY7</accession>
<gene>
    <name evidence="2" type="ORF">Q8W34_15480</name>
</gene>
<feature type="transmembrane region" description="Helical" evidence="1">
    <location>
        <begin position="134"/>
        <end position="157"/>
    </location>
</feature>
<dbReference type="RefSeq" id="WP_305401081.1">
    <property type="nucleotide sequence ID" value="NZ_JAUYVT010000016.1"/>
</dbReference>
<keyword evidence="1" id="KW-0812">Transmembrane</keyword>
<organism evidence="2 3">
    <name type="scientific">Pseudoalteromonas marina</name>
    <dbReference type="NCBI Taxonomy" id="267375"/>
    <lineage>
        <taxon>Bacteria</taxon>
        <taxon>Pseudomonadati</taxon>
        <taxon>Pseudomonadota</taxon>
        <taxon>Gammaproteobacteria</taxon>
        <taxon>Alteromonadales</taxon>
        <taxon>Pseudoalteromonadaceae</taxon>
        <taxon>Pseudoalteromonas</taxon>
    </lineage>
</organism>
<dbReference type="Proteomes" id="UP001177212">
    <property type="component" value="Unassembled WGS sequence"/>
</dbReference>
<evidence type="ECO:0000313" key="3">
    <source>
        <dbReference type="Proteomes" id="UP001177212"/>
    </source>
</evidence>
<comment type="caution">
    <text evidence="2">The sequence shown here is derived from an EMBL/GenBank/DDBJ whole genome shotgun (WGS) entry which is preliminary data.</text>
</comment>
<evidence type="ECO:0000313" key="2">
    <source>
        <dbReference type="EMBL" id="MDP2566048.1"/>
    </source>
</evidence>
<reference evidence="2" key="1">
    <citation type="submission" date="2023-07" db="EMBL/GenBank/DDBJ databases">
        <title>Genome content predicts the carbon catabolic preferences of heterotrophic bacteria.</title>
        <authorList>
            <person name="Gralka M."/>
        </authorList>
    </citation>
    <scope>NUCLEOTIDE SEQUENCE</scope>
    <source>
        <strain evidence="2">4G09</strain>
    </source>
</reference>
<sequence length="205" mass="22356">MRNFLSVVSVVIALCLLFPGITKPVLTIEGNIDKSKLAQAGIEMLAEEGDGRTRSMLMMFSNMLGLDKLEGEISAYSKTQSIYGTITDLANNNNLLVAALVGLFSVVVPSLKLLLQLLYCCLPVNRLKQVCGNIVCALSKWSMVDVFVIALIVTYLAGNAHGKSGELLVMNAQFGEGFWYFSGYCIFTVIASYLIKPQTKLQNTP</sequence>
<protein>
    <submittedName>
        <fullName evidence="2">Paraquat-inducible protein A</fullName>
    </submittedName>
</protein>
<keyword evidence="3" id="KW-1185">Reference proteome</keyword>
<proteinExistence type="predicted"/>
<feature type="transmembrane region" description="Helical" evidence="1">
    <location>
        <begin position="95"/>
        <end position="122"/>
    </location>
</feature>
<keyword evidence="1" id="KW-0472">Membrane</keyword>
<dbReference type="InterPro" id="IPR007498">
    <property type="entry name" value="PqiA-like"/>
</dbReference>
<keyword evidence="1" id="KW-1133">Transmembrane helix</keyword>
<evidence type="ECO:0000256" key="1">
    <source>
        <dbReference type="SAM" id="Phobius"/>
    </source>
</evidence>
<feature type="transmembrane region" description="Helical" evidence="1">
    <location>
        <begin position="177"/>
        <end position="195"/>
    </location>
</feature>
<name>A0ABT9FGY7_9GAMM</name>
<dbReference type="Pfam" id="PF04403">
    <property type="entry name" value="PqiA"/>
    <property type="match status" value="1"/>
</dbReference>